<dbReference type="PROSITE" id="PS50113">
    <property type="entry name" value="PAC"/>
    <property type="match status" value="4"/>
</dbReference>
<evidence type="ECO:0000259" key="7">
    <source>
        <dbReference type="PROSITE" id="PS50109"/>
    </source>
</evidence>
<dbReference type="InterPro" id="IPR013767">
    <property type="entry name" value="PAS_fold"/>
</dbReference>
<dbReference type="InterPro" id="IPR036097">
    <property type="entry name" value="HisK_dim/P_sf"/>
</dbReference>
<dbReference type="SUPFAM" id="SSF55874">
    <property type="entry name" value="ATPase domain of HSP90 chaperone/DNA topoisomerase II/histidine kinase"/>
    <property type="match status" value="1"/>
</dbReference>
<dbReference type="CDD" id="cd00130">
    <property type="entry name" value="PAS"/>
    <property type="match status" value="4"/>
</dbReference>
<feature type="domain" description="Histidine kinase" evidence="7">
    <location>
        <begin position="532"/>
        <end position="745"/>
    </location>
</feature>
<dbReference type="PANTHER" id="PTHR43304">
    <property type="entry name" value="PHYTOCHROME-LIKE PROTEIN CPH1"/>
    <property type="match status" value="1"/>
</dbReference>
<dbReference type="PANTHER" id="PTHR43304:SF1">
    <property type="entry name" value="PAC DOMAIN-CONTAINING PROTEIN"/>
    <property type="match status" value="1"/>
</dbReference>
<dbReference type="SMART" id="SM00387">
    <property type="entry name" value="HATPase_c"/>
    <property type="match status" value="1"/>
</dbReference>
<dbReference type="Proteomes" id="UP000268007">
    <property type="component" value="Unassembled WGS sequence"/>
</dbReference>
<dbReference type="GO" id="GO:0000155">
    <property type="term" value="F:phosphorelay sensor kinase activity"/>
    <property type="evidence" value="ECO:0007669"/>
    <property type="project" value="InterPro"/>
</dbReference>
<feature type="domain" description="PAC" evidence="9">
    <location>
        <begin position="333"/>
        <end position="384"/>
    </location>
</feature>
<gene>
    <name evidence="10" type="ORF">BDD43_4619</name>
</gene>
<dbReference type="SUPFAM" id="SSF55785">
    <property type="entry name" value="PYP-like sensor domain (PAS domain)"/>
    <property type="match status" value="4"/>
</dbReference>
<dbReference type="InterPro" id="IPR003661">
    <property type="entry name" value="HisK_dim/P_dom"/>
</dbReference>
<dbReference type="CDD" id="cd00082">
    <property type="entry name" value="HisKA"/>
    <property type="match status" value="1"/>
</dbReference>
<dbReference type="Gene3D" id="3.30.565.10">
    <property type="entry name" value="Histidine kinase-like ATPase, C-terminal domain"/>
    <property type="match status" value="1"/>
</dbReference>
<dbReference type="SMART" id="SM00086">
    <property type="entry name" value="PAC"/>
    <property type="match status" value="4"/>
</dbReference>
<dbReference type="SUPFAM" id="SSF47384">
    <property type="entry name" value="Homodimeric domain of signal transducing histidine kinase"/>
    <property type="match status" value="1"/>
</dbReference>
<dbReference type="NCBIfam" id="TIGR00229">
    <property type="entry name" value="sensory_box"/>
    <property type="match status" value="3"/>
</dbReference>
<dbReference type="InterPro" id="IPR004358">
    <property type="entry name" value="Sig_transdc_His_kin-like_C"/>
</dbReference>
<dbReference type="RefSeq" id="WP_121199969.1">
    <property type="nucleotide sequence ID" value="NZ_RBKU01000001.1"/>
</dbReference>
<keyword evidence="11" id="KW-1185">Reference proteome</keyword>
<evidence type="ECO:0000256" key="1">
    <source>
        <dbReference type="ARBA" id="ARBA00000085"/>
    </source>
</evidence>
<comment type="caution">
    <text evidence="10">The sequence shown here is derived from an EMBL/GenBank/DDBJ whole genome shotgun (WGS) entry which is preliminary data.</text>
</comment>
<evidence type="ECO:0000313" key="11">
    <source>
        <dbReference type="Proteomes" id="UP000268007"/>
    </source>
</evidence>
<organism evidence="10 11">
    <name type="scientific">Mucilaginibacter gracilis</name>
    <dbReference type="NCBI Taxonomy" id="423350"/>
    <lineage>
        <taxon>Bacteria</taxon>
        <taxon>Pseudomonadati</taxon>
        <taxon>Bacteroidota</taxon>
        <taxon>Sphingobacteriia</taxon>
        <taxon>Sphingobacteriales</taxon>
        <taxon>Sphingobacteriaceae</taxon>
        <taxon>Mucilaginibacter</taxon>
    </lineage>
</organism>
<dbReference type="AlphaFoldDB" id="A0A495J7P5"/>
<feature type="domain" description="PAC" evidence="9">
    <location>
        <begin position="460"/>
        <end position="514"/>
    </location>
</feature>
<dbReference type="PROSITE" id="PS50109">
    <property type="entry name" value="HIS_KIN"/>
    <property type="match status" value="1"/>
</dbReference>
<proteinExistence type="predicted"/>
<dbReference type="InterPro" id="IPR013655">
    <property type="entry name" value="PAS_fold_3"/>
</dbReference>
<protein>
    <recommendedName>
        <fullName evidence="2">histidine kinase</fullName>
        <ecNumber evidence="2">2.7.13.3</ecNumber>
    </recommendedName>
</protein>
<feature type="coiled-coil region" evidence="6">
    <location>
        <begin position="368"/>
        <end position="395"/>
    </location>
</feature>
<dbReference type="InterPro" id="IPR036890">
    <property type="entry name" value="HATPase_C_sf"/>
</dbReference>
<dbReference type="GO" id="GO:0006355">
    <property type="term" value="P:regulation of DNA-templated transcription"/>
    <property type="evidence" value="ECO:0007669"/>
    <property type="project" value="InterPro"/>
</dbReference>
<dbReference type="Gene3D" id="2.10.70.100">
    <property type="match status" value="1"/>
</dbReference>
<evidence type="ECO:0000256" key="3">
    <source>
        <dbReference type="ARBA" id="ARBA00022553"/>
    </source>
</evidence>
<dbReference type="InterPro" id="IPR001610">
    <property type="entry name" value="PAC"/>
</dbReference>
<feature type="domain" description="PAC" evidence="9">
    <location>
        <begin position="83"/>
        <end position="134"/>
    </location>
</feature>
<dbReference type="InterPro" id="IPR000700">
    <property type="entry name" value="PAS-assoc_C"/>
</dbReference>
<dbReference type="Pfam" id="PF13426">
    <property type="entry name" value="PAS_9"/>
    <property type="match status" value="1"/>
</dbReference>
<dbReference type="Pfam" id="PF08447">
    <property type="entry name" value="PAS_3"/>
    <property type="match status" value="2"/>
</dbReference>
<evidence type="ECO:0000256" key="4">
    <source>
        <dbReference type="ARBA" id="ARBA00022679"/>
    </source>
</evidence>
<dbReference type="Pfam" id="PF00989">
    <property type="entry name" value="PAS"/>
    <property type="match status" value="1"/>
</dbReference>
<keyword evidence="6" id="KW-0175">Coiled coil</keyword>
<comment type="catalytic activity">
    <reaction evidence="1">
        <text>ATP + protein L-histidine = ADP + protein N-phospho-L-histidine.</text>
        <dbReference type="EC" id="2.7.13.3"/>
    </reaction>
</comment>
<name>A0A495J7P5_9SPHI</name>
<keyword evidence="3" id="KW-0597">Phosphoprotein</keyword>
<dbReference type="InterPro" id="IPR052162">
    <property type="entry name" value="Sensor_kinase/Photoreceptor"/>
</dbReference>
<dbReference type="InterPro" id="IPR003594">
    <property type="entry name" value="HATPase_dom"/>
</dbReference>
<evidence type="ECO:0000256" key="2">
    <source>
        <dbReference type="ARBA" id="ARBA00012438"/>
    </source>
</evidence>
<evidence type="ECO:0000313" key="10">
    <source>
        <dbReference type="EMBL" id="RKR84384.1"/>
    </source>
</evidence>
<dbReference type="Gene3D" id="1.10.287.130">
    <property type="match status" value="1"/>
</dbReference>
<dbReference type="SMART" id="SM00091">
    <property type="entry name" value="PAS"/>
    <property type="match status" value="4"/>
</dbReference>
<evidence type="ECO:0000259" key="9">
    <source>
        <dbReference type="PROSITE" id="PS50113"/>
    </source>
</evidence>
<keyword evidence="5" id="KW-0418">Kinase</keyword>
<dbReference type="OrthoDB" id="1522284at2"/>
<dbReference type="PROSITE" id="PS50112">
    <property type="entry name" value="PAS"/>
    <property type="match status" value="3"/>
</dbReference>
<evidence type="ECO:0000256" key="5">
    <source>
        <dbReference type="ARBA" id="ARBA00022777"/>
    </source>
</evidence>
<evidence type="ECO:0000259" key="8">
    <source>
        <dbReference type="PROSITE" id="PS50112"/>
    </source>
</evidence>
<dbReference type="Pfam" id="PF02518">
    <property type="entry name" value="HATPase_c"/>
    <property type="match status" value="1"/>
</dbReference>
<dbReference type="EC" id="2.7.13.3" evidence="2"/>
<dbReference type="InterPro" id="IPR005467">
    <property type="entry name" value="His_kinase_dom"/>
</dbReference>
<keyword evidence="4" id="KW-0808">Transferase</keyword>
<feature type="domain" description="PAC" evidence="9">
    <location>
        <begin position="207"/>
        <end position="258"/>
    </location>
</feature>
<dbReference type="InterPro" id="IPR000014">
    <property type="entry name" value="PAS"/>
</dbReference>
<dbReference type="Gene3D" id="3.30.450.20">
    <property type="entry name" value="PAS domain"/>
    <property type="match status" value="4"/>
</dbReference>
<evidence type="ECO:0000256" key="6">
    <source>
        <dbReference type="SAM" id="Coils"/>
    </source>
</evidence>
<dbReference type="EMBL" id="RBKU01000001">
    <property type="protein sequence ID" value="RKR84384.1"/>
    <property type="molecule type" value="Genomic_DNA"/>
</dbReference>
<reference evidence="10 11" key="1">
    <citation type="submission" date="2018-10" db="EMBL/GenBank/DDBJ databases">
        <title>Genomic Encyclopedia of Archaeal and Bacterial Type Strains, Phase II (KMG-II): from individual species to whole genera.</title>
        <authorList>
            <person name="Goeker M."/>
        </authorList>
    </citation>
    <scope>NUCLEOTIDE SEQUENCE [LARGE SCALE GENOMIC DNA]</scope>
    <source>
        <strain evidence="10 11">DSM 18602</strain>
    </source>
</reference>
<dbReference type="PRINTS" id="PR00344">
    <property type="entry name" value="BCTRLSENSOR"/>
</dbReference>
<sequence>MSDHKNKPQNQNEAIYKMCYEHSLDGILLTVPNGTVLAANPAACAIFGMTEAEICGSTRSMLFYPGDPNFKKLSIEREQNGAVRGELTLMRKDGSRLIAEISNRVFVADNGELRATIIIRDITEKIRAEKKIRETEERYKQIVELSQEGIWLIDEYNNTTFVNHAMAAMLGYKREEMLGMQLFEFMDEESRKISESNIEKRKNGITEQHDFVFLKKDGTKVLVIISTTPIFKNGLYSGAMAMITDITQRKLAEESALSSEERFKELVENNNDAILLLDKNLLTVYRSPATYRMMGFTDQERIGRSYLELAHPDDIKQIKRFQQLVLDNPGKPIPIKVRAKHTNGHYLWLEGIANNLMHNKSVNAIVVNLRDISERKKAEDKVQQLNNRLRIATEAANVCIWEWDVITNELTWDDAMYRLYGLSAKEDAFNFKLWPRYVHPDDLQKLLTDSDDAIKGIRPLDTDFRIIRPSDQAVRHIRSKALNVIDKKTGKVLKMIGSNWDITDRWLAKHEKETILSDLVRRNDDLEQFAYIISHNLRAPVTNVLSLSDMLINDDVDQESKPIVLQGLDLSVKKIDLIINDLNNIFQSRKRIGDKKEKVYFQPLVDDIKFSINNMMQKENVTLKCYFTEIDHIVTVRSYLYSVLYNLILNSIKYRNQETDPVITVSTKIDDHKYLILTITDNGKGIDLKRNKEMLFGLYQRFDETVEGRGLGLYMVKTQVEVLGGTIQVDSEVGIGTTFSITIPV</sequence>
<feature type="domain" description="PAS" evidence="8">
    <location>
        <begin position="12"/>
        <end position="67"/>
    </location>
</feature>
<feature type="domain" description="PAS" evidence="8">
    <location>
        <begin position="135"/>
        <end position="200"/>
    </location>
</feature>
<accession>A0A495J7P5</accession>
<dbReference type="InterPro" id="IPR035965">
    <property type="entry name" value="PAS-like_dom_sf"/>
</dbReference>
<feature type="domain" description="PAS" evidence="8">
    <location>
        <begin position="259"/>
        <end position="329"/>
    </location>
</feature>